<dbReference type="NCBIfam" id="TIGR00278">
    <property type="entry name" value="membrane protein insertion efficiency factor YidD"/>
    <property type="match status" value="1"/>
</dbReference>
<dbReference type="Pfam" id="PF01809">
    <property type="entry name" value="YidD"/>
    <property type="match status" value="1"/>
</dbReference>
<name>A0A939IPG6_9ALTE</name>
<comment type="caution">
    <text evidence="2">The sequence shown here is derived from an EMBL/GenBank/DDBJ whole genome shotgun (WGS) entry which is preliminary data.</text>
</comment>
<gene>
    <name evidence="2" type="primary">yidD</name>
    <name evidence="2" type="ORF">J0A66_11590</name>
</gene>
<evidence type="ECO:0000313" key="2">
    <source>
        <dbReference type="EMBL" id="MBN7825870.1"/>
    </source>
</evidence>
<comment type="function">
    <text evidence="1">Could be involved in insertion of integral membrane proteins into the membrane.</text>
</comment>
<keyword evidence="1" id="KW-0472">Membrane</keyword>
<keyword evidence="3" id="KW-1185">Reference proteome</keyword>
<proteinExistence type="inferred from homology"/>
<comment type="subcellular location">
    <subcellularLocation>
        <location evidence="1">Cell membrane</location>
        <topology evidence="1">Peripheral membrane protein</topology>
        <orientation evidence="1">Cytoplasmic side</orientation>
    </subcellularLocation>
</comment>
<organism evidence="2 3">
    <name type="scientific">Bowmanella dokdonensis</name>
    <dbReference type="NCBI Taxonomy" id="751969"/>
    <lineage>
        <taxon>Bacteria</taxon>
        <taxon>Pseudomonadati</taxon>
        <taxon>Pseudomonadota</taxon>
        <taxon>Gammaproteobacteria</taxon>
        <taxon>Alteromonadales</taxon>
        <taxon>Alteromonadaceae</taxon>
        <taxon>Bowmanella</taxon>
    </lineage>
</organism>
<sequence length="83" mass="9405">MEKNHSPLQSAGIWLIHQYQKWLSPLLGPRCRFHPSCSEYAVGSIKIHGLLIGCWLTTKRILKCHPLHPGGDDPVPPRTQDNK</sequence>
<comment type="similarity">
    <text evidence="1">Belongs to the UPF0161 family.</text>
</comment>
<dbReference type="HAMAP" id="MF_00386">
    <property type="entry name" value="UPF0161_YidD"/>
    <property type="match status" value="1"/>
</dbReference>
<accession>A0A939IPG6</accession>
<dbReference type="Proteomes" id="UP000664654">
    <property type="component" value="Unassembled WGS sequence"/>
</dbReference>
<reference evidence="2" key="1">
    <citation type="submission" date="2021-03" db="EMBL/GenBank/DDBJ databases">
        <title>novel species isolated from a fishpond in China.</title>
        <authorList>
            <person name="Lu H."/>
            <person name="Cai Z."/>
        </authorList>
    </citation>
    <scope>NUCLEOTIDE SEQUENCE</scope>
    <source>
        <strain evidence="2">JCM 30855</strain>
    </source>
</reference>
<dbReference type="PANTHER" id="PTHR33383:SF1">
    <property type="entry name" value="MEMBRANE PROTEIN INSERTION EFFICIENCY FACTOR-RELATED"/>
    <property type="match status" value="1"/>
</dbReference>
<dbReference type="GO" id="GO:0005886">
    <property type="term" value="C:plasma membrane"/>
    <property type="evidence" value="ECO:0007669"/>
    <property type="project" value="UniProtKB-SubCell"/>
</dbReference>
<dbReference type="RefSeq" id="WP_206573975.1">
    <property type="nucleotide sequence ID" value="NZ_JAFKCV010000005.1"/>
</dbReference>
<dbReference type="SMART" id="SM01234">
    <property type="entry name" value="Haemolytic"/>
    <property type="match status" value="1"/>
</dbReference>
<dbReference type="InterPro" id="IPR002696">
    <property type="entry name" value="Membr_insert_effic_factor_YidD"/>
</dbReference>
<evidence type="ECO:0000256" key="1">
    <source>
        <dbReference type="HAMAP-Rule" id="MF_00386"/>
    </source>
</evidence>
<dbReference type="AlphaFoldDB" id="A0A939IPG6"/>
<protein>
    <recommendedName>
        <fullName evidence="1">Putative membrane protein insertion efficiency factor</fullName>
    </recommendedName>
</protein>
<dbReference type="EMBL" id="JAFKCV010000005">
    <property type="protein sequence ID" value="MBN7825870.1"/>
    <property type="molecule type" value="Genomic_DNA"/>
</dbReference>
<dbReference type="PANTHER" id="PTHR33383">
    <property type="entry name" value="MEMBRANE PROTEIN INSERTION EFFICIENCY FACTOR-RELATED"/>
    <property type="match status" value="1"/>
</dbReference>
<keyword evidence="1" id="KW-1003">Cell membrane</keyword>
<evidence type="ECO:0000313" key="3">
    <source>
        <dbReference type="Proteomes" id="UP000664654"/>
    </source>
</evidence>